<evidence type="ECO:0000313" key="2">
    <source>
        <dbReference type="Proteomes" id="UP001470230"/>
    </source>
</evidence>
<accession>A0ABR2GV09</accession>
<gene>
    <name evidence="1" type="ORF">M9Y10_036298</name>
</gene>
<dbReference type="Proteomes" id="UP001470230">
    <property type="component" value="Unassembled WGS sequence"/>
</dbReference>
<evidence type="ECO:0000313" key="1">
    <source>
        <dbReference type="EMBL" id="KAK8837760.1"/>
    </source>
</evidence>
<protein>
    <submittedName>
        <fullName evidence="1">Uncharacterized protein</fullName>
    </submittedName>
</protein>
<sequence>MYINIDVNEERITKLRQRRAIFECCTLDGIVICFKDSHFSKDENSIIVTDDGMMTFLRFEHPIKDLEHILATEGRIMISINDEHLQKVLLSI</sequence>
<dbReference type="EMBL" id="JAPFFF010000058">
    <property type="protein sequence ID" value="KAK8837760.1"/>
    <property type="molecule type" value="Genomic_DNA"/>
</dbReference>
<organism evidence="1 2">
    <name type="scientific">Tritrichomonas musculus</name>
    <dbReference type="NCBI Taxonomy" id="1915356"/>
    <lineage>
        <taxon>Eukaryota</taxon>
        <taxon>Metamonada</taxon>
        <taxon>Parabasalia</taxon>
        <taxon>Tritrichomonadida</taxon>
        <taxon>Tritrichomonadidae</taxon>
        <taxon>Tritrichomonas</taxon>
    </lineage>
</organism>
<name>A0ABR2GV09_9EUKA</name>
<comment type="caution">
    <text evidence="1">The sequence shown here is derived from an EMBL/GenBank/DDBJ whole genome shotgun (WGS) entry which is preliminary data.</text>
</comment>
<reference evidence="1 2" key="1">
    <citation type="submission" date="2024-04" db="EMBL/GenBank/DDBJ databases">
        <title>Tritrichomonas musculus Genome.</title>
        <authorList>
            <person name="Alves-Ferreira E."/>
            <person name="Grigg M."/>
            <person name="Lorenzi H."/>
            <person name="Galac M."/>
        </authorList>
    </citation>
    <scope>NUCLEOTIDE SEQUENCE [LARGE SCALE GENOMIC DNA]</scope>
    <source>
        <strain evidence="1 2">EAF2021</strain>
    </source>
</reference>
<keyword evidence="2" id="KW-1185">Reference proteome</keyword>
<proteinExistence type="predicted"/>